<accession>A0A8S5LPS6</accession>
<dbReference type="InterPro" id="IPR050678">
    <property type="entry name" value="DNA_Partitioning_ATPase"/>
</dbReference>
<evidence type="ECO:0000313" key="2">
    <source>
        <dbReference type="EMBL" id="DAD72036.1"/>
    </source>
</evidence>
<dbReference type="Pfam" id="PF13614">
    <property type="entry name" value="AAA_31"/>
    <property type="match status" value="1"/>
</dbReference>
<dbReference type="InterPro" id="IPR025669">
    <property type="entry name" value="AAA_dom"/>
</dbReference>
<dbReference type="PIRSF" id="PIRSF009320">
    <property type="entry name" value="Nuc_binding_HP_1000"/>
    <property type="match status" value="1"/>
</dbReference>
<dbReference type="InterPro" id="IPR027417">
    <property type="entry name" value="P-loop_NTPase"/>
</dbReference>
<reference evidence="2" key="1">
    <citation type="journal article" date="2021" name="Proc. Natl. Acad. Sci. U.S.A.">
        <title>A Catalog of Tens of Thousands of Viruses from Human Metagenomes Reveals Hidden Associations with Chronic Diseases.</title>
        <authorList>
            <person name="Tisza M.J."/>
            <person name="Buck C.B."/>
        </authorList>
    </citation>
    <scope>NUCLEOTIDE SEQUENCE</scope>
    <source>
        <strain evidence="2">CtVFv13</strain>
    </source>
</reference>
<feature type="domain" description="AAA" evidence="1">
    <location>
        <begin position="2"/>
        <end position="175"/>
    </location>
</feature>
<dbReference type="PANTHER" id="PTHR13696:SF99">
    <property type="entry name" value="COBYRINIC ACID AC-DIAMIDE SYNTHASE"/>
    <property type="match status" value="1"/>
</dbReference>
<dbReference type="CDD" id="cd02042">
    <property type="entry name" value="ParAB_family"/>
    <property type="match status" value="1"/>
</dbReference>
<dbReference type="EMBL" id="BK015893">
    <property type="protein sequence ID" value="DAD72036.1"/>
    <property type="molecule type" value="Genomic_DNA"/>
</dbReference>
<name>A0A8S5LPS6_9CAUD</name>
<proteinExistence type="predicted"/>
<evidence type="ECO:0000259" key="1">
    <source>
        <dbReference type="Pfam" id="PF13614"/>
    </source>
</evidence>
<dbReference type="Gene3D" id="3.40.50.300">
    <property type="entry name" value="P-loop containing nucleotide triphosphate hydrolases"/>
    <property type="match status" value="1"/>
</dbReference>
<protein>
    <submittedName>
        <fullName evidence="2">ParA</fullName>
    </submittedName>
</protein>
<dbReference type="SUPFAM" id="SSF52540">
    <property type="entry name" value="P-loop containing nucleoside triphosphate hydrolases"/>
    <property type="match status" value="1"/>
</dbReference>
<organism evidence="2">
    <name type="scientific">Siphoviridae sp. ctVFv13</name>
    <dbReference type="NCBI Taxonomy" id="2827576"/>
    <lineage>
        <taxon>Viruses</taxon>
        <taxon>Duplodnaviria</taxon>
        <taxon>Heunggongvirae</taxon>
        <taxon>Uroviricota</taxon>
        <taxon>Caudoviricetes</taxon>
    </lineage>
</organism>
<dbReference type="FunFam" id="3.40.50.300:FF:000285">
    <property type="entry name" value="Sporulation initiation inhibitor Soj"/>
    <property type="match status" value="1"/>
</dbReference>
<sequence>MAKIIAVANQKGGTGKTTTSTCLAGALQLLGKKVLLVDCDAQCNATDTYGAQTEDVCTLFDVMTRQGTVEEGIQHCEAGDILPSDNALKDIDEQLVRDIGKNFRLREALESVSEQYDYIVLDTPPQLGLALVNALIAANSIIVPITADRYALAGLSQLSQTISDVRRYFNPTLKIEGLLLNQYKSRENLSKEVVEQLPVIAQSMGTALLDVKIRPSMGVRKAQAERHSLFSGDTAKSTSAEDFKALAKMIVEDDNNEND</sequence>
<dbReference type="PANTHER" id="PTHR13696">
    <property type="entry name" value="P-LOOP CONTAINING NUCLEOSIDE TRIPHOSPHATE HYDROLASE"/>
    <property type="match status" value="1"/>
</dbReference>